<reference evidence="1 2" key="1">
    <citation type="submission" date="2012-05" db="EMBL/GenBank/DDBJ databases">
        <title>Recombination and specialization in a pathogen metapopulation.</title>
        <authorList>
            <person name="Gardiner A."/>
            <person name="Kemen E."/>
            <person name="Schultz-Larsen T."/>
            <person name="MacLean D."/>
            <person name="Van Oosterhout C."/>
            <person name="Jones J.D.G."/>
        </authorList>
    </citation>
    <scope>NUCLEOTIDE SEQUENCE [LARGE SCALE GENOMIC DNA]</scope>
    <source>
        <strain evidence="1 2">Ac Nc2</strain>
    </source>
</reference>
<comment type="caution">
    <text evidence="1">The sequence shown here is derived from an EMBL/GenBank/DDBJ whole genome shotgun (WGS) entry which is preliminary data.</text>
</comment>
<organism evidence="1 2">
    <name type="scientific">Albugo candida</name>
    <dbReference type="NCBI Taxonomy" id="65357"/>
    <lineage>
        <taxon>Eukaryota</taxon>
        <taxon>Sar</taxon>
        <taxon>Stramenopiles</taxon>
        <taxon>Oomycota</taxon>
        <taxon>Peronosporomycetes</taxon>
        <taxon>Albuginales</taxon>
        <taxon>Albuginaceae</taxon>
        <taxon>Albugo</taxon>
    </lineage>
</organism>
<dbReference type="AlphaFoldDB" id="A0A024GFK2"/>
<dbReference type="InParanoid" id="A0A024GFK2"/>
<name>A0A024GFK2_9STRA</name>
<gene>
    <name evidence="1" type="ORF">BN9_064280</name>
</gene>
<protein>
    <submittedName>
        <fullName evidence="1">Uncharacterized protein</fullName>
    </submittedName>
</protein>
<dbReference type="EMBL" id="CAIX01000100">
    <property type="protein sequence ID" value="CCI45531.1"/>
    <property type="molecule type" value="Genomic_DNA"/>
</dbReference>
<evidence type="ECO:0000313" key="2">
    <source>
        <dbReference type="Proteomes" id="UP000053237"/>
    </source>
</evidence>
<proteinExistence type="predicted"/>
<evidence type="ECO:0000313" key="1">
    <source>
        <dbReference type="EMBL" id="CCI45531.1"/>
    </source>
</evidence>
<sequence>MTHRRAHSLFAKWTKIAIVKTPRYFLFRCVYQMLISRHFITEFVLVCDRNYPPEYVESHRSAAVSDEVSLMLASISAGIPFSIECSLSFPRSASSIAFAISLDVSVSACQCEAISGFERGY</sequence>
<keyword evidence="2" id="KW-1185">Reference proteome</keyword>
<dbReference type="Proteomes" id="UP000053237">
    <property type="component" value="Unassembled WGS sequence"/>
</dbReference>
<accession>A0A024GFK2</accession>